<evidence type="ECO:0000256" key="4">
    <source>
        <dbReference type="ARBA" id="ARBA00022980"/>
    </source>
</evidence>
<dbReference type="InterPro" id="IPR011332">
    <property type="entry name" value="Ribosomal_zn-bd"/>
</dbReference>
<dbReference type="EMBL" id="OZ004260">
    <property type="protein sequence ID" value="CAK7921439.1"/>
    <property type="molecule type" value="Genomic_DNA"/>
</dbReference>
<evidence type="ECO:0000256" key="7">
    <source>
        <dbReference type="ARBA" id="ARBA00039935"/>
    </source>
</evidence>
<dbReference type="SUPFAM" id="SSF57829">
    <property type="entry name" value="Zn-binding ribosomal proteins"/>
    <property type="match status" value="1"/>
</dbReference>
<name>A0ABP0EKS9_9ASCO</name>
<keyword evidence="6" id="KW-0687">Ribonucleoprotein</keyword>
<comment type="subcellular location">
    <subcellularLocation>
        <location evidence="1">Mitochondrion</location>
    </subcellularLocation>
</comment>
<evidence type="ECO:0000256" key="5">
    <source>
        <dbReference type="ARBA" id="ARBA00023128"/>
    </source>
</evidence>
<dbReference type="PANTHER" id="PTHR21026">
    <property type="entry name" value="39S RIBOSOMAL PROTEIN L32, MITOCHONDRIAL"/>
    <property type="match status" value="1"/>
</dbReference>
<dbReference type="Pfam" id="PF01783">
    <property type="entry name" value="Ribosomal_L32p"/>
    <property type="match status" value="1"/>
</dbReference>
<reference evidence="8 9" key="1">
    <citation type="submission" date="2024-01" db="EMBL/GenBank/DDBJ databases">
        <authorList>
            <consortium name="Genoscope - CEA"/>
            <person name="William W."/>
        </authorList>
    </citation>
    <scope>NUCLEOTIDE SEQUENCE [LARGE SCALE GENOMIC DNA]</scope>
    <source>
        <strain evidence="8 9">29B2s-10</strain>
    </source>
</reference>
<comment type="similarity">
    <text evidence="2">Belongs to the bacterial ribosomal protein bL32 family.</text>
</comment>
<evidence type="ECO:0000256" key="2">
    <source>
        <dbReference type="ARBA" id="ARBA00008560"/>
    </source>
</evidence>
<dbReference type="GO" id="GO:0005840">
    <property type="term" value="C:ribosome"/>
    <property type="evidence" value="ECO:0007669"/>
    <property type="project" value="UniProtKB-KW"/>
</dbReference>
<gene>
    <name evidence="8" type="primary">MRPL32</name>
    <name evidence="8" type="ORF">CAAN4_H14334</name>
</gene>
<evidence type="ECO:0000256" key="6">
    <source>
        <dbReference type="ARBA" id="ARBA00023274"/>
    </source>
</evidence>
<protein>
    <recommendedName>
        <fullName evidence="7">Large ribosomal subunit protein bL32m</fullName>
    </recommendedName>
</protein>
<organism evidence="8 9">
    <name type="scientific">[Candida] anglica</name>
    <dbReference type="NCBI Taxonomy" id="148631"/>
    <lineage>
        <taxon>Eukaryota</taxon>
        <taxon>Fungi</taxon>
        <taxon>Dikarya</taxon>
        <taxon>Ascomycota</taxon>
        <taxon>Saccharomycotina</taxon>
        <taxon>Pichiomycetes</taxon>
        <taxon>Debaryomycetaceae</taxon>
        <taxon>Kurtzmaniella</taxon>
    </lineage>
</organism>
<evidence type="ECO:0000313" key="8">
    <source>
        <dbReference type="EMBL" id="CAK7921439.1"/>
    </source>
</evidence>
<dbReference type="Proteomes" id="UP001497600">
    <property type="component" value="Chromosome H"/>
</dbReference>
<sequence length="194" mass="21633">MAASLSLKNLGLPLIGETISGLLPRVSITVNGQPISERLEELLREKLGQQETQEGSGYGSGLDIGILNAAPKKKPSYSRTRTNYLSPGTKQIKHMTNLVRCPACGHVKRSHFMCMHCFGEIKSFLKGKKKAEKGPEIVPQSNLDPIDEAIIYPGKRISAFEEKVRAKEWVPQREEPLMFNAENIAKKTKKDYLK</sequence>
<dbReference type="InterPro" id="IPR002677">
    <property type="entry name" value="Ribosomal_bL32"/>
</dbReference>
<keyword evidence="5" id="KW-0496">Mitochondrion</keyword>
<dbReference type="PANTHER" id="PTHR21026:SF2">
    <property type="entry name" value="LARGE RIBOSOMAL SUBUNIT PROTEIN BL32M"/>
    <property type="match status" value="1"/>
</dbReference>
<evidence type="ECO:0000256" key="1">
    <source>
        <dbReference type="ARBA" id="ARBA00004173"/>
    </source>
</evidence>
<keyword evidence="4 8" id="KW-0689">Ribosomal protein</keyword>
<dbReference type="InterPro" id="IPR051991">
    <property type="entry name" value="Mitoribosomal_protein_bL32"/>
</dbReference>
<keyword evidence="9" id="KW-1185">Reference proteome</keyword>
<evidence type="ECO:0000313" key="9">
    <source>
        <dbReference type="Proteomes" id="UP001497600"/>
    </source>
</evidence>
<evidence type="ECO:0000256" key="3">
    <source>
        <dbReference type="ARBA" id="ARBA00022946"/>
    </source>
</evidence>
<keyword evidence="3" id="KW-0809">Transit peptide</keyword>
<accession>A0ABP0EKS9</accession>
<proteinExistence type="inferred from homology"/>